<dbReference type="Pfam" id="PF11911">
    <property type="entry name" value="DUF3429"/>
    <property type="match status" value="1"/>
</dbReference>
<keyword evidence="1" id="KW-0812">Transmembrane</keyword>
<geneLocation type="plasmid" evidence="2 3">
    <name>unnamed5</name>
</geneLocation>
<evidence type="ECO:0000313" key="3">
    <source>
        <dbReference type="Proteomes" id="UP000664904"/>
    </source>
</evidence>
<keyword evidence="2" id="KW-0614">Plasmid</keyword>
<evidence type="ECO:0000256" key="1">
    <source>
        <dbReference type="SAM" id="Phobius"/>
    </source>
</evidence>
<feature type="transmembrane region" description="Helical" evidence="1">
    <location>
        <begin position="34"/>
        <end position="54"/>
    </location>
</feature>
<feature type="transmembrane region" description="Helical" evidence="1">
    <location>
        <begin position="12"/>
        <end position="28"/>
    </location>
</feature>
<feature type="transmembrane region" description="Helical" evidence="1">
    <location>
        <begin position="66"/>
        <end position="99"/>
    </location>
</feature>
<name>A0A975DNH6_9GAMM</name>
<gene>
    <name evidence="2" type="ORF">J5O05_19465</name>
</gene>
<proteinExistence type="predicted"/>
<dbReference type="RefSeq" id="WP_208845286.1">
    <property type="nucleotide sequence ID" value="NZ_CP072135.1"/>
</dbReference>
<feature type="transmembrane region" description="Helical" evidence="1">
    <location>
        <begin position="119"/>
        <end position="141"/>
    </location>
</feature>
<accession>A0A975DNH6</accession>
<keyword evidence="3" id="KW-1185">Reference proteome</keyword>
<dbReference type="KEGG" id="pxi:J5O05_19465"/>
<keyword evidence="1" id="KW-1133">Transmembrane helix</keyword>
<reference evidence="2" key="1">
    <citation type="submission" date="2021-03" db="EMBL/GenBank/DDBJ databases">
        <title>Complete Genome of Pseudoalteromonas xiamenensis STKMTI.2, a new potential marine bacterium producing anti-Vibrio compounds.</title>
        <authorList>
            <person name="Handayani D.P."/>
            <person name="Isnansetyo A."/>
            <person name="Istiqomah I."/>
            <person name="Jumina J."/>
        </authorList>
    </citation>
    <scope>NUCLEOTIDE SEQUENCE</scope>
    <source>
        <strain evidence="2">STKMTI.2</strain>
        <plasmid evidence="2">unnamed5</plasmid>
    </source>
</reference>
<keyword evidence="1" id="KW-0472">Membrane</keyword>
<dbReference type="EMBL" id="CP072135">
    <property type="protein sequence ID" value="QTH73641.1"/>
    <property type="molecule type" value="Genomic_DNA"/>
</dbReference>
<dbReference type="InterPro" id="IPR021836">
    <property type="entry name" value="DUF3429"/>
</dbReference>
<organism evidence="2 3">
    <name type="scientific">Pseudoalteromonas xiamenensis</name>
    <dbReference type="NCBI Taxonomy" id="882626"/>
    <lineage>
        <taxon>Bacteria</taxon>
        <taxon>Pseudomonadati</taxon>
        <taxon>Pseudomonadota</taxon>
        <taxon>Gammaproteobacteria</taxon>
        <taxon>Alteromonadales</taxon>
        <taxon>Pseudoalteromonadaceae</taxon>
        <taxon>Pseudoalteromonas</taxon>
    </lineage>
</organism>
<evidence type="ECO:0000313" key="2">
    <source>
        <dbReference type="EMBL" id="QTH73641.1"/>
    </source>
</evidence>
<protein>
    <submittedName>
        <fullName evidence="2">DUF3429 domain-containing protein</fullName>
    </submittedName>
</protein>
<sequence length="142" mass="16171">MERYFNQIQMGYLGLLPFLFFVTWQLFTGADATAINMFSYYSMGILAFMAGSIWRPGAQSKVSAWLTVAVTIPFPLLALASPLMVLIYLSAAFWVVLLVEKSSPLWPDYYPDYRKMRVVLTSVVFVSHLFQIAMFLSLTTLK</sequence>
<dbReference type="Proteomes" id="UP000664904">
    <property type="component" value="Plasmid unnamed5"/>
</dbReference>
<dbReference type="AlphaFoldDB" id="A0A975DNH6"/>